<comment type="caution">
    <text evidence="1">The sequence shown here is derived from an EMBL/GenBank/DDBJ whole genome shotgun (WGS) entry which is preliminary data.</text>
</comment>
<dbReference type="AlphaFoldDB" id="A0A1B7X8E4"/>
<proteinExistence type="predicted"/>
<organism evidence="1 2">
    <name type="scientific">Aphanizomenon flos-aquae WA102</name>
    <dbReference type="NCBI Taxonomy" id="1710896"/>
    <lineage>
        <taxon>Bacteria</taxon>
        <taxon>Bacillati</taxon>
        <taxon>Cyanobacteriota</taxon>
        <taxon>Cyanophyceae</taxon>
        <taxon>Nostocales</taxon>
        <taxon>Aphanizomenonaceae</taxon>
        <taxon>Aphanizomenon</taxon>
    </lineage>
</organism>
<gene>
    <name evidence="1" type="ORF">AN484_01270</name>
</gene>
<reference evidence="1 2" key="1">
    <citation type="submission" date="2015-09" db="EMBL/GenBank/DDBJ databases">
        <title>Aphanizomenon flos-aquae WA102.</title>
        <authorList>
            <person name="Driscoll C."/>
        </authorList>
    </citation>
    <scope>NUCLEOTIDE SEQUENCE [LARGE SCALE GENOMIC DNA]</scope>
    <source>
        <strain evidence="1">WA102</strain>
    </source>
</reference>
<evidence type="ECO:0000313" key="1">
    <source>
        <dbReference type="EMBL" id="OBQ45626.1"/>
    </source>
</evidence>
<name>A0A1B7X8E4_APHFL</name>
<dbReference type="Proteomes" id="UP000092093">
    <property type="component" value="Unassembled WGS sequence"/>
</dbReference>
<evidence type="ECO:0000313" key="2">
    <source>
        <dbReference type="Proteomes" id="UP000092093"/>
    </source>
</evidence>
<dbReference type="EMBL" id="LJOW01000002">
    <property type="protein sequence ID" value="OBQ45626.1"/>
    <property type="molecule type" value="Genomic_DNA"/>
</dbReference>
<accession>A0A1B7X8E4</accession>
<sequence length="224" mass="25072">MLSVRIDSRQFQREINNIMEYSAGFLDGIQKGKIELYASLAPKISELASQFIDVNARMSPELLHHIYEWEKVGSPQARLFDLDYKISNIGITFTSSLKQSTSIKNGSNVPFYDKARIMEDGVSVTIEPKRANALRFEIDGTEVYTSSPVTVDNPGGKTKGQFENIVDKFFGVYFRQSFLNSSGLLQYFNTPQVYKKNLASAKRGGRALGLKTGYRWVADAGKVG</sequence>
<protein>
    <submittedName>
        <fullName evidence="1">Uncharacterized protein</fullName>
    </submittedName>
</protein>